<dbReference type="Pfam" id="PF00743">
    <property type="entry name" value="FMO-like"/>
    <property type="match status" value="2"/>
</dbReference>
<dbReference type="PIRSF" id="PIRSF000332">
    <property type="entry name" value="FMO"/>
    <property type="match status" value="1"/>
</dbReference>
<organism evidence="7 8">
    <name type="scientific">Zostera marina</name>
    <name type="common">Eelgrass</name>
    <dbReference type="NCBI Taxonomy" id="29655"/>
    <lineage>
        <taxon>Eukaryota</taxon>
        <taxon>Viridiplantae</taxon>
        <taxon>Streptophyta</taxon>
        <taxon>Embryophyta</taxon>
        <taxon>Tracheophyta</taxon>
        <taxon>Spermatophyta</taxon>
        <taxon>Magnoliopsida</taxon>
        <taxon>Liliopsida</taxon>
        <taxon>Zosteraceae</taxon>
        <taxon>Zostera</taxon>
    </lineage>
</organism>
<dbReference type="SUPFAM" id="SSF51905">
    <property type="entry name" value="FAD/NAD(P)-binding domain"/>
    <property type="match status" value="2"/>
</dbReference>
<dbReference type="GO" id="GO:0050661">
    <property type="term" value="F:NADP binding"/>
    <property type="evidence" value="ECO:0007669"/>
    <property type="project" value="InterPro"/>
</dbReference>
<dbReference type="STRING" id="29655.A0A0K9Q355"/>
<dbReference type="InterPro" id="IPR036188">
    <property type="entry name" value="FAD/NAD-bd_sf"/>
</dbReference>
<comment type="caution">
    <text evidence="7">The sequence shown here is derived from an EMBL/GenBank/DDBJ whole genome shotgun (WGS) entry which is preliminary data.</text>
</comment>
<protein>
    <recommendedName>
        <fullName evidence="6">Flavin-containing monooxygenase</fullName>
        <ecNumber evidence="6">1.-.-.-</ecNumber>
    </recommendedName>
</protein>
<reference evidence="8" key="1">
    <citation type="journal article" date="2016" name="Nature">
        <title>The genome of the seagrass Zostera marina reveals angiosperm adaptation to the sea.</title>
        <authorList>
            <person name="Olsen J.L."/>
            <person name="Rouze P."/>
            <person name="Verhelst B."/>
            <person name="Lin Y.-C."/>
            <person name="Bayer T."/>
            <person name="Collen J."/>
            <person name="Dattolo E."/>
            <person name="De Paoli E."/>
            <person name="Dittami S."/>
            <person name="Maumus F."/>
            <person name="Michel G."/>
            <person name="Kersting A."/>
            <person name="Lauritano C."/>
            <person name="Lohaus R."/>
            <person name="Toepel M."/>
            <person name="Tonon T."/>
            <person name="Vanneste K."/>
            <person name="Amirebrahimi M."/>
            <person name="Brakel J."/>
            <person name="Bostroem C."/>
            <person name="Chovatia M."/>
            <person name="Grimwood J."/>
            <person name="Jenkins J.W."/>
            <person name="Jueterbock A."/>
            <person name="Mraz A."/>
            <person name="Stam W.T."/>
            <person name="Tice H."/>
            <person name="Bornberg-Bauer E."/>
            <person name="Green P.J."/>
            <person name="Pearson G.A."/>
            <person name="Procaccini G."/>
            <person name="Duarte C.M."/>
            <person name="Schmutz J."/>
            <person name="Reusch T.B.H."/>
            <person name="Van de Peer Y."/>
        </authorList>
    </citation>
    <scope>NUCLEOTIDE SEQUENCE [LARGE SCALE GENOMIC DNA]</scope>
    <source>
        <strain evidence="8">cv. Finnish</strain>
    </source>
</reference>
<dbReference type="AlphaFoldDB" id="A0A0K9Q355"/>
<evidence type="ECO:0000313" key="7">
    <source>
        <dbReference type="EMBL" id="KMZ74947.1"/>
    </source>
</evidence>
<evidence type="ECO:0000256" key="3">
    <source>
        <dbReference type="ARBA" id="ARBA00022827"/>
    </source>
</evidence>
<proteinExistence type="inferred from homology"/>
<dbReference type="Gene3D" id="3.50.50.60">
    <property type="entry name" value="FAD/NAD(P)-binding domain"/>
    <property type="match status" value="2"/>
</dbReference>
<dbReference type="EMBL" id="LFYR01000223">
    <property type="protein sequence ID" value="KMZ74947.1"/>
    <property type="molecule type" value="Genomic_DNA"/>
</dbReference>
<keyword evidence="8" id="KW-1185">Reference proteome</keyword>
<dbReference type="EC" id="1.-.-.-" evidence="6"/>
<evidence type="ECO:0000256" key="2">
    <source>
        <dbReference type="ARBA" id="ARBA00022630"/>
    </source>
</evidence>
<keyword evidence="6 7" id="KW-0503">Monooxygenase</keyword>
<dbReference type="GO" id="GO:0004497">
    <property type="term" value="F:monooxygenase activity"/>
    <property type="evidence" value="ECO:0000318"/>
    <property type="project" value="GO_Central"/>
</dbReference>
<gene>
    <name evidence="7" type="ORF">ZOSMA_120G00390</name>
</gene>
<sequence>MGSNSFATTSRHIAVIGAGAAGLVAARELRRQTHTVVVFERSHSIGGTWIYTPDTESDQLGGVDRNCNILHGSLYDSLRTNLPRECMGFLDYPFVGIEDHRRFPHHKEVLRYLQAFGRDFGIEKLVRFGTEVVGVEMGFHDKWIVKTRCVDDVIVGKQDPLPPHVAASEVYDGVVICNGHYTEPRIAEIQGIMAWPGKQLHSHNYRVPKPFADQVMVLIGASASSFDISKELARFAKEVHIASRSEDPIGTPKKLSGYDNMWIHPMIERANEDGTILFQGGYSFRVDTIMHCTGYKYHFPFLKTDDIVTVEDNRVGSLYKHIFPPSLAPGLSFIGLPWKVIPFPMFELQSKWVAMILSGQVTLPSVEDMANDVNEFYEELESIGYPKRYTHNLAGQQFKYNDFLATQCGYTAIEEWRKGMYEATSKNRIVRPETYRDVWDDGCLVEKAQNDFNLWRINFKA</sequence>
<comment type="cofactor">
    <cofactor evidence="6">
        <name>FAD</name>
        <dbReference type="ChEBI" id="CHEBI:57692"/>
    </cofactor>
</comment>
<dbReference type="OMA" id="VMIKEVN"/>
<keyword evidence="3 6" id="KW-0274">FAD</keyword>
<name>A0A0K9Q355_ZOSMR</name>
<dbReference type="InterPro" id="IPR050346">
    <property type="entry name" value="FMO-like"/>
</dbReference>
<evidence type="ECO:0000256" key="5">
    <source>
        <dbReference type="ARBA" id="ARBA00023002"/>
    </source>
</evidence>
<comment type="similarity">
    <text evidence="1 6">Belongs to the FMO family.</text>
</comment>
<dbReference type="PRINTS" id="PR00370">
    <property type="entry name" value="FMOXYGENASE"/>
</dbReference>
<dbReference type="OrthoDB" id="66881at2759"/>
<dbReference type="InterPro" id="IPR000960">
    <property type="entry name" value="Flavin_mOase"/>
</dbReference>
<dbReference type="GO" id="GO:0050660">
    <property type="term" value="F:flavin adenine dinucleotide binding"/>
    <property type="evidence" value="ECO:0007669"/>
    <property type="project" value="InterPro"/>
</dbReference>
<dbReference type="Proteomes" id="UP000036987">
    <property type="component" value="Unassembled WGS sequence"/>
</dbReference>
<evidence type="ECO:0000313" key="8">
    <source>
        <dbReference type="Proteomes" id="UP000036987"/>
    </source>
</evidence>
<dbReference type="PANTHER" id="PTHR23023">
    <property type="entry name" value="DIMETHYLANILINE MONOOXYGENASE"/>
    <property type="match status" value="1"/>
</dbReference>
<evidence type="ECO:0000256" key="6">
    <source>
        <dbReference type="RuleBase" id="RU361177"/>
    </source>
</evidence>
<accession>A0A0K9Q355</accession>
<keyword evidence="5 6" id="KW-0560">Oxidoreductase</keyword>
<evidence type="ECO:0000256" key="4">
    <source>
        <dbReference type="ARBA" id="ARBA00022857"/>
    </source>
</evidence>
<keyword evidence="2 6" id="KW-0285">Flavoprotein</keyword>
<evidence type="ECO:0000256" key="1">
    <source>
        <dbReference type="ARBA" id="ARBA00009183"/>
    </source>
</evidence>
<dbReference type="GO" id="GO:0004499">
    <property type="term" value="F:N,N-dimethylaniline monooxygenase activity"/>
    <property type="evidence" value="ECO:0007669"/>
    <property type="project" value="InterPro"/>
</dbReference>
<keyword evidence="4" id="KW-0521">NADP</keyword>
<dbReference type="InterPro" id="IPR020946">
    <property type="entry name" value="Flavin_mOase-like"/>
</dbReference>